<feature type="domain" description="RNB" evidence="1">
    <location>
        <begin position="42"/>
        <end position="342"/>
    </location>
</feature>
<name>A0A6C0IMV2_9ZZZZ</name>
<evidence type="ECO:0000313" key="2">
    <source>
        <dbReference type="EMBL" id="QHT93766.1"/>
    </source>
</evidence>
<dbReference type="InterPro" id="IPR012340">
    <property type="entry name" value="NA-bd_OB-fold"/>
</dbReference>
<dbReference type="GO" id="GO:0003723">
    <property type="term" value="F:RNA binding"/>
    <property type="evidence" value="ECO:0007669"/>
    <property type="project" value="InterPro"/>
</dbReference>
<dbReference type="Pfam" id="PF00773">
    <property type="entry name" value="RNB"/>
    <property type="match status" value="1"/>
</dbReference>
<reference evidence="2" key="1">
    <citation type="journal article" date="2020" name="Nature">
        <title>Giant virus diversity and host interactions through global metagenomics.</title>
        <authorList>
            <person name="Schulz F."/>
            <person name="Roux S."/>
            <person name="Paez-Espino D."/>
            <person name="Jungbluth S."/>
            <person name="Walsh D.A."/>
            <person name="Denef V.J."/>
            <person name="McMahon K.D."/>
            <person name="Konstantinidis K.T."/>
            <person name="Eloe-Fadrosh E.A."/>
            <person name="Kyrpides N.C."/>
            <person name="Woyke T."/>
        </authorList>
    </citation>
    <scope>NUCLEOTIDE SEQUENCE</scope>
    <source>
        <strain evidence="2">GVMAG-M-3300024258-14</strain>
    </source>
</reference>
<dbReference type="InterPro" id="IPR001900">
    <property type="entry name" value="RNase_II/R"/>
</dbReference>
<organism evidence="2">
    <name type="scientific">viral metagenome</name>
    <dbReference type="NCBI Taxonomy" id="1070528"/>
    <lineage>
        <taxon>unclassified sequences</taxon>
        <taxon>metagenomes</taxon>
        <taxon>organismal metagenomes</taxon>
    </lineage>
</organism>
<dbReference type="PANTHER" id="PTHR23355:SF9">
    <property type="entry name" value="DIS3-LIKE EXONUCLEASE 2"/>
    <property type="match status" value="1"/>
</dbReference>
<accession>A0A6C0IMV2</accession>
<proteinExistence type="predicted"/>
<dbReference type="GO" id="GO:0004540">
    <property type="term" value="F:RNA nuclease activity"/>
    <property type="evidence" value="ECO:0007669"/>
    <property type="project" value="InterPro"/>
</dbReference>
<dbReference type="SUPFAM" id="SSF50249">
    <property type="entry name" value="Nucleic acid-binding proteins"/>
    <property type="match status" value="1"/>
</dbReference>
<sequence length="488" mass="58234">MRNDQYEEYYDRKFMKEYNKYEVKNDNDILKPHMYSIPREKRKVLRNMEVYTIDPEGSKDADDAFSIEKDEETGMLYLYIHISDPTEYIDINSKLWKQISKQAYTLYPSNRAPIHLMPDEILTMSSLKEDKKETKYKNAITLKMCVDNEKNEINKEDVEIFPSIIKIRKENAYTYKEASQLIKSNEIFYLGMKISEKLREERGSYAEKISEVNNAYPVYDKKSKLVKLYLDDEEEVKMKQMIAEFAILANSIVAEYISNNLKEKHNIYRSCELKVEDKQKMKEKNGNEILEYIVSNGVSACYNTIKKSHDLVEKKYYVHFTSPLRRANDCVCHYIVKYIMIKKTNEKVVFPFKKEKIYAIMEYCNEINKKIKKIQYDDTKYRTVHAMDNILYKKTFDNMYKQSVIAIKFKIRSYSGIFLNIHVFKIDQYPVYLMMTFKRQFLNDVKINNLIKQNVTLDGTIRTIFFQESVLDAGKFPELEQFLTRYLE</sequence>
<dbReference type="AlphaFoldDB" id="A0A6C0IMV2"/>
<dbReference type="EMBL" id="MN740210">
    <property type="protein sequence ID" value="QHT93766.1"/>
    <property type="molecule type" value="Genomic_DNA"/>
</dbReference>
<dbReference type="GO" id="GO:0006402">
    <property type="term" value="P:mRNA catabolic process"/>
    <property type="evidence" value="ECO:0007669"/>
    <property type="project" value="TreeGrafter"/>
</dbReference>
<evidence type="ECO:0000259" key="1">
    <source>
        <dbReference type="SMART" id="SM00955"/>
    </source>
</evidence>
<dbReference type="PANTHER" id="PTHR23355">
    <property type="entry name" value="RIBONUCLEASE"/>
    <property type="match status" value="1"/>
</dbReference>
<dbReference type="SMART" id="SM00955">
    <property type="entry name" value="RNB"/>
    <property type="match status" value="1"/>
</dbReference>
<dbReference type="InterPro" id="IPR050180">
    <property type="entry name" value="RNR_Ribonuclease"/>
</dbReference>
<protein>
    <recommendedName>
        <fullName evidence="1">RNB domain-containing protein</fullName>
    </recommendedName>
</protein>